<dbReference type="Proteomes" id="UP001519887">
    <property type="component" value="Unassembled WGS sequence"/>
</dbReference>
<evidence type="ECO:0000313" key="8">
    <source>
        <dbReference type="Proteomes" id="UP001519887"/>
    </source>
</evidence>
<comment type="subcellular location">
    <subcellularLocation>
        <location evidence="1">Membrane</location>
        <topology evidence="1">Multi-pass membrane protein</topology>
    </subcellularLocation>
</comment>
<sequence length="279" mass="30079">KAASFEKQLGFLNACDFIGAILAALCGSFLASRFGLELNDWISLGSALIALVISFLLVEPAAAADDTPEEATIPFKQYVAVSLRFFRSNPGVSLVVVSGMVTGTAVGFIDEFWQLYAERLEMPVVYFGVLSTALMLLRLPGNLLAHLLIGRFSYRTLLFTVTAIFAVGFALAAASRDYGGLAALLLVCLFSGVMEPLVSGCLHHRIDSSTRATIDSFQSLGLNVIHILAGLGFGYFSSRYDVFGGYGFIGLLCFAFLVWFIAASRLIKHEEKSSARAKA</sequence>
<keyword evidence="2 5" id="KW-0812">Transmembrane</keyword>
<organism evidence="7 8">
    <name type="scientific">Paenibacillus sepulcri</name>
    <dbReference type="NCBI Taxonomy" id="359917"/>
    <lineage>
        <taxon>Bacteria</taxon>
        <taxon>Bacillati</taxon>
        <taxon>Bacillota</taxon>
        <taxon>Bacilli</taxon>
        <taxon>Bacillales</taxon>
        <taxon>Paenibacillaceae</taxon>
        <taxon>Paenibacillus</taxon>
    </lineage>
</organism>
<evidence type="ECO:0000256" key="3">
    <source>
        <dbReference type="ARBA" id="ARBA00022989"/>
    </source>
</evidence>
<dbReference type="PANTHER" id="PTHR23530">
    <property type="entry name" value="TRANSPORT PROTEIN-RELATED"/>
    <property type="match status" value="1"/>
</dbReference>
<keyword evidence="8" id="KW-1185">Reference proteome</keyword>
<feature type="transmembrane region" description="Helical" evidence="5">
    <location>
        <begin position="41"/>
        <end position="58"/>
    </location>
</feature>
<evidence type="ECO:0000256" key="1">
    <source>
        <dbReference type="ARBA" id="ARBA00004141"/>
    </source>
</evidence>
<evidence type="ECO:0000256" key="2">
    <source>
        <dbReference type="ARBA" id="ARBA00022692"/>
    </source>
</evidence>
<dbReference type="SUPFAM" id="SSF103473">
    <property type="entry name" value="MFS general substrate transporter"/>
    <property type="match status" value="1"/>
</dbReference>
<feature type="transmembrane region" description="Helical" evidence="5">
    <location>
        <begin position="12"/>
        <end position="35"/>
    </location>
</feature>
<dbReference type="InterPro" id="IPR036259">
    <property type="entry name" value="MFS_trans_sf"/>
</dbReference>
<comment type="caution">
    <text evidence="7">The sequence shown here is derived from an EMBL/GenBank/DDBJ whole genome shotgun (WGS) entry which is preliminary data.</text>
</comment>
<dbReference type="InterPro" id="IPR024989">
    <property type="entry name" value="MFS_assoc_dom"/>
</dbReference>
<name>A0ABS7C403_9BACL</name>
<feature type="transmembrane region" description="Helical" evidence="5">
    <location>
        <begin position="157"/>
        <end position="174"/>
    </location>
</feature>
<evidence type="ECO:0000313" key="7">
    <source>
        <dbReference type="EMBL" id="MBW7455648.1"/>
    </source>
</evidence>
<feature type="domain" description="Major facilitator superfamily associated" evidence="6">
    <location>
        <begin position="20"/>
        <end position="227"/>
    </location>
</feature>
<keyword evidence="4 5" id="KW-0472">Membrane</keyword>
<feature type="non-terminal residue" evidence="7">
    <location>
        <position position="1"/>
    </location>
</feature>
<dbReference type="Gene3D" id="1.20.1250.20">
    <property type="entry name" value="MFS general substrate transporter like domains"/>
    <property type="match status" value="1"/>
</dbReference>
<feature type="transmembrane region" description="Helical" evidence="5">
    <location>
        <begin position="180"/>
        <end position="198"/>
    </location>
</feature>
<feature type="transmembrane region" description="Helical" evidence="5">
    <location>
        <begin position="243"/>
        <end position="262"/>
    </location>
</feature>
<dbReference type="Pfam" id="PF12832">
    <property type="entry name" value="MFS_1_like"/>
    <property type="match status" value="1"/>
</dbReference>
<proteinExistence type="predicted"/>
<keyword evidence="3 5" id="KW-1133">Transmembrane helix</keyword>
<reference evidence="7 8" key="1">
    <citation type="submission" date="2021-07" db="EMBL/GenBank/DDBJ databases">
        <title>Paenibacillus radiodurans sp. nov., isolated from the southeastern edge of Tengger Desert.</title>
        <authorList>
            <person name="Zhang G."/>
        </authorList>
    </citation>
    <scope>NUCLEOTIDE SEQUENCE [LARGE SCALE GENOMIC DNA]</scope>
    <source>
        <strain evidence="7 8">CCM 7311</strain>
    </source>
</reference>
<gene>
    <name evidence="7" type="ORF">K0U00_16605</name>
</gene>
<feature type="transmembrane region" description="Helical" evidence="5">
    <location>
        <begin position="124"/>
        <end position="145"/>
    </location>
</feature>
<feature type="transmembrane region" description="Helical" evidence="5">
    <location>
        <begin position="91"/>
        <end position="109"/>
    </location>
</feature>
<dbReference type="InterPro" id="IPR053160">
    <property type="entry name" value="MFS_DHA3_Transporter"/>
</dbReference>
<evidence type="ECO:0000256" key="5">
    <source>
        <dbReference type="SAM" id="Phobius"/>
    </source>
</evidence>
<feature type="transmembrane region" description="Helical" evidence="5">
    <location>
        <begin position="219"/>
        <end position="237"/>
    </location>
</feature>
<accession>A0ABS7C403</accession>
<dbReference type="EMBL" id="JAHZIK010000402">
    <property type="protein sequence ID" value="MBW7455648.1"/>
    <property type="molecule type" value="Genomic_DNA"/>
</dbReference>
<evidence type="ECO:0000256" key="4">
    <source>
        <dbReference type="ARBA" id="ARBA00023136"/>
    </source>
</evidence>
<evidence type="ECO:0000259" key="6">
    <source>
        <dbReference type="Pfam" id="PF12832"/>
    </source>
</evidence>
<protein>
    <submittedName>
        <fullName evidence="7">MFS transporter</fullName>
    </submittedName>
</protein>
<dbReference type="PANTHER" id="PTHR23530:SF1">
    <property type="entry name" value="PERMEASE, MAJOR FACILITATOR SUPERFAMILY-RELATED"/>
    <property type="match status" value="1"/>
</dbReference>